<proteinExistence type="predicted"/>
<dbReference type="EMBL" id="JACHJP010000007">
    <property type="protein sequence ID" value="MBB4918498.1"/>
    <property type="molecule type" value="Genomic_DNA"/>
</dbReference>
<feature type="domain" description="Glycosyl transferase family 1" evidence="3">
    <location>
        <begin position="209"/>
        <end position="364"/>
    </location>
</feature>
<dbReference type="InterPro" id="IPR050194">
    <property type="entry name" value="Glycosyltransferase_grp1"/>
</dbReference>
<evidence type="ECO:0000256" key="2">
    <source>
        <dbReference type="ARBA" id="ARBA00022679"/>
    </source>
</evidence>
<name>A0A7W7QRR1_9ACTN</name>
<organism evidence="5 6">
    <name type="scientific">Streptosporangium saharense</name>
    <dbReference type="NCBI Taxonomy" id="1706840"/>
    <lineage>
        <taxon>Bacteria</taxon>
        <taxon>Bacillati</taxon>
        <taxon>Actinomycetota</taxon>
        <taxon>Actinomycetes</taxon>
        <taxon>Streptosporangiales</taxon>
        <taxon>Streptosporangiaceae</taxon>
        <taxon>Streptosporangium</taxon>
    </lineage>
</organism>
<evidence type="ECO:0000313" key="5">
    <source>
        <dbReference type="EMBL" id="MBB4918498.1"/>
    </source>
</evidence>
<dbReference type="InterPro" id="IPR028098">
    <property type="entry name" value="Glyco_trans_4-like_N"/>
</dbReference>
<dbReference type="RefSeq" id="WP_184719845.1">
    <property type="nucleotide sequence ID" value="NZ_JACHJP010000007.1"/>
</dbReference>
<dbReference type="GO" id="GO:0016757">
    <property type="term" value="F:glycosyltransferase activity"/>
    <property type="evidence" value="ECO:0007669"/>
    <property type="project" value="UniProtKB-KW"/>
</dbReference>
<dbReference type="AlphaFoldDB" id="A0A7W7QRR1"/>
<comment type="caution">
    <text evidence="5">The sequence shown here is derived from an EMBL/GenBank/DDBJ whole genome shotgun (WGS) entry which is preliminary data.</text>
</comment>
<dbReference type="Pfam" id="PF13439">
    <property type="entry name" value="Glyco_transf_4"/>
    <property type="match status" value="1"/>
</dbReference>
<reference evidence="5 6" key="1">
    <citation type="submission" date="2020-08" db="EMBL/GenBank/DDBJ databases">
        <title>Genomic Encyclopedia of Type Strains, Phase III (KMG-III): the genomes of soil and plant-associated and newly described type strains.</title>
        <authorList>
            <person name="Whitman W."/>
        </authorList>
    </citation>
    <scope>NUCLEOTIDE SEQUENCE [LARGE SCALE GENOMIC DNA]</scope>
    <source>
        <strain evidence="5 6">CECT 8840</strain>
    </source>
</reference>
<evidence type="ECO:0000259" key="4">
    <source>
        <dbReference type="Pfam" id="PF13439"/>
    </source>
</evidence>
<dbReference type="Proteomes" id="UP000552644">
    <property type="component" value="Unassembled WGS sequence"/>
</dbReference>
<evidence type="ECO:0000313" key="6">
    <source>
        <dbReference type="Proteomes" id="UP000552644"/>
    </source>
</evidence>
<dbReference type="GO" id="GO:1901137">
    <property type="term" value="P:carbohydrate derivative biosynthetic process"/>
    <property type="evidence" value="ECO:0007669"/>
    <property type="project" value="UniProtKB-ARBA"/>
</dbReference>
<dbReference type="PANTHER" id="PTHR45947:SF3">
    <property type="entry name" value="SULFOQUINOVOSYL TRANSFERASE SQD2"/>
    <property type="match status" value="1"/>
</dbReference>
<dbReference type="PANTHER" id="PTHR45947">
    <property type="entry name" value="SULFOQUINOVOSYL TRANSFERASE SQD2"/>
    <property type="match status" value="1"/>
</dbReference>
<gene>
    <name evidence="5" type="ORF">FHS44_005628</name>
</gene>
<keyword evidence="1" id="KW-0328">Glycosyltransferase</keyword>
<keyword evidence="2 5" id="KW-0808">Transferase</keyword>
<feature type="domain" description="Glycosyltransferase subfamily 4-like N-terminal" evidence="4">
    <location>
        <begin position="22"/>
        <end position="196"/>
    </location>
</feature>
<evidence type="ECO:0000256" key="1">
    <source>
        <dbReference type="ARBA" id="ARBA00022676"/>
    </source>
</evidence>
<dbReference type="InterPro" id="IPR001296">
    <property type="entry name" value="Glyco_trans_1"/>
</dbReference>
<evidence type="ECO:0000259" key="3">
    <source>
        <dbReference type="Pfam" id="PF00534"/>
    </source>
</evidence>
<protein>
    <submittedName>
        <fullName evidence="5">Glycosyltransferase involved in cell wall biosynthesis</fullName>
    </submittedName>
</protein>
<accession>A0A7W7QRR1</accession>
<dbReference type="Pfam" id="PF00534">
    <property type="entry name" value="Glycos_transf_1"/>
    <property type="match status" value="1"/>
</dbReference>
<keyword evidence="6" id="KW-1185">Reference proteome</keyword>
<dbReference type="Gene3D" id="3.40.50.2000">
    <property type="entry name" value="Glycogen Phosphorylase B"/>
    <property type="match status" value="2"/>
</dbReference>
<sequence>MRIAMVSEHASPLATIGGTDAGGQNVHVAALSRALAARGHEVVVYTRRQSPDQPERVRLAPGVTVVHVPAGPPVVLPKDDLLAWMPDFGRWLARHWRTAPPDVAHSHFWMSGLATLAAARDTGVAVAHTFHALGTVKRRHQGAADTSPRERVGAETLVARQADVVVATCADEVSELRRMRLSGHTVRVVPCGVDTDVFTPRGPRTDLGEGPVLLALGRAVPRKGVETTIRALRYVPDARLVVAGGAPGEPELDRLARVAGMYGVADRIRFLGQVSRHDVPALVRGADVLVSVPWYEPFGIVPLEAMACGVPVVASAVGGHLDTVVPGVTGLLVPPRAPEVLGRALRDLLASPALLTSYGTAAAERARAHYGWDRVASRTEAVYDEVLAARTGEAGMVAVRPGTGAA</sequence>
<dbReference type="SUPFAM" id="SSF53756">
    <property type="entry name" value="UDP-Glycosyltransferase/glycogen phosphorylase"/>
    <property type="match status" value="1"/>
</dbReference>